<dbReference type="Gene3D" id="1.20.1420.60">
    <property type="match status" value="1"/>
</dbReference>
<dbReference type="STRING" id="238.BBD35_02430"/>
<keyword evidence="3" id="KW-1185">Reference proteome</keyword>
<reference evidence="2 3" key="1">
    <citation type="submission" date="2016-11" db="EMBL/GenBank/DDBJ databases">
        <title>Genome sequence and comparative genomic analysis of clinical strain Elizabethkingia meningoseptica 61421 PRCM.</title>
        <authorList>
            <person name="Wang M."/>
            <person name="Hu S."/>
            <person name="Cao L."/>
            <person name="Jiang T."/>
            <person name="Zhou Y."/>
            <person name="Ming D."/>
        </authorList>
    </citation>
    <scope>NUCLEOTIDE SEQUENCE [LARGE SCALE GENOMIC DNA]</scope>
    <source>
        <strain evidence="2 3">61421 PRCM</strain>
    </source>
</reference>
<dbReference type="EMBL" id="MPOG01000001">
    <property type="protein sequence ID" value="OOH98006.1"/>
    <property type="molecule type" value="Genomic_DNA"/>
</dbReference>
<protein>
    <recommendedName>
        <fullName evidence="1">DNA mimic protein DMP19 C-terminal domain-containing protein</fullName>
    </recommendedName>
</protein>
<sequence>MIKSMRRGTIINRILSLFGFSERTKQNNSNKSIYASLTEQIIDTTSDDLLLQIIFANLSDKLQSGAYNKQYETVTSWNKSRQAIYMICQLEAEVNNGGYDQFYFNNSGLFYKDLPDALKLIGATKFADLTERANNAFEKEKLKIDEHPDGITEGFNKYIENLPLYKFDIEFYKLNQNKNLQQLQINYIRKNKKEFID</sequence>
<dbReference type="AlphaFoldDB" id="A0A1V3U4P8"/>
<evidence type="ECO:0000313" key="2">
    <source>
        <dbReference type="EMBL" id="OOH98006.1"/>
    </source>
</evidence>
<evidence type="ECO:0000259" key="1">
    <source>
        <dbReference type="Pfam" id="PF14300"/>
    </source>
</evidence>
<feature type="domain" description="DNA mimic protein DMP19 C-terminal" evidence="1">
    <location>
        <begin position="77"/>
        <end position="191"/>
    </location>
</feature>
<dbReference type="OrthoDB" id="7989464at2"/>
<name>A0A1V3U4P8_ELIME</name>
<dbReference type="RefSeq" id="WP_069215477.1">
    <property type="nucleotide sequence ID" value="NZ_CP016378.1"/>
</dbReference>
<dbReference type="Pfam" id="PF14300">
    <property type="entry name" value="DMP19"/>
    <property type="match status" value="1"/>
</dbReference>
<comment type="caution">
    <text evidence="2">The sequence shown here is derived from an EMBL/GenBank/DDBJ whole genome shotgun (WGS) entry which is preliminary data.</text>
</comment>
<dbReference type="InterPro" id="IPR025402">
    <property type="entry name" value="DMP19_C"/>
</dbReference>
<organism evidence="2 3">
    <name type="scientific">Elizabethkingia meningoseptica</name>
    <name type="common">Chryseobacterium meningosepticum</name>
    <dbReference type="NCBI Taxonomy" id="238"/>
    <lineage>
        <taxon>Bacteria</taxon>
        <taxon>Pseudomonadati</taxon>
        <taxon>Bacteroidota</taxon>
        <taxon>Flavobacteriia</taxon>
        <taxon>Flavobacteriales</taxon>
        <taxon>Weeksellaceae</taxon>
        <taxon>Elizabethkingia</taxon>
    </lineage>
</organism>
<proteinExistence type="predicted"/>
<dbReference type="Proteomes" id="UP000188947">
    <property type="component" value="Unassembled WGS sequence"/>
</dbReference>
<gene>
    <name evidence="2" type="ORF">BMF97_01680</name>
</gene>
<dbReference type="eggNOG" id="ENOG5033A95">
    <property type="taxonomic scope" value="Bacteria"/>
</dbReference>
<accession>A0A1V3U4P8</accession>
<evidence type="ECO:0000313" key="3">
    <source>
        <dbReference type="Proteomes" id="UP000188947"/>
    </source>
</evidence>